<dbReference type="OMA" id="TKHEGHQ"/>
<feature type="region of interest" description="Disordered" evidence="11">
    <location>
        <begin position="499"/>
        <end position="526"/>
    </location>
</feature>
<feature type="domain" description="XPG N-terminal" evidence="13">
    <location>
        <begin position="1"/>
        <end position="95"/>
    </location>
</feature>
<sequence length="737" mass="84762">MGIKDLWNILTPYCERKPLHVLEGQKVGIDLSGWVCESQCVVDYFVQPKMYLRNLFFRTAYLLLMDIQPVFILDGEAPVLKYHTIQKRNEATQFIGARPRTQTQKSTSDDSENVKSKKKELKGRTRFKHVIKQCSDLLATMGVPCIQAKGEAEALCAWLNKLKFLDGIISQDSDCFAYGAITVYRNFSVSKQGKAAAQGGSVDIYDMTRIWQNLDLKQNKAVVLGLLCGCDYCPDGIDGVGKDSVLKLFSMYKDHEILDKIREWRNRNENYTETELKVDDKNYCNNCGHYGTYQKHSRSGCSTCKMSLGCDGSTWKEQRLIIKAELQIRKKALICEKFPQEDIIEEFLQEPNLPDKSELCTEWQQPNIVKFVRSLSKLLQWPDIYCFQKILPILTRWQLIALNKNPMIKFTKGSVQPEKIRKKRVLKGVESYEIVWYDADKCFDAIFSSEEVRAFELEHPKEGIEALWSTIEPKLLVEKAYPGLVDEFLKGTLQKKKSTKVSRKKKDALGDENTPRIRKKTKKAQDSSLNNMSGLIEAINQVAQSKPRKKTTKKALEKGIQPISKFLQVQAQSTPQRNSRMSLNLANNQEASFKIEIPSDFSDCEDESFTDVINRILHQKPDTSQIDGRTLFYQENLQKTPLRKQFSKDDSILTKTLRKSFKIDLSVHHNSFDDFLINAYKDQCLQMQNEPKPDENLAKKSSEINYFNASYFFQNISDGSIEEDLFEKSVKMLTEID</sequence>
<keyword evidence="8" id="KW-0234">DNA repair</keyword>
<dbReference type="Pfam" id="PF00867">
    <property type="entry name" value="XPG_I"/>
    <property type="match status" value="1"/>
</dbReference>
<evidence type="ECO:0000256" key="5">
    <source>
        <dbReference type="ARBA" id="ARBA00022763"/>
    </source>
</evidence>
<evidence type="ECO:0000256" key="8">
    <source>
        <dbReference type="ARBA" id="ARBA00023204"/>
    </source>
</evidence>
<dbReference type="SUPFAM" id="SSF47807">
    <property type="entry name" value="5' to 3' exonuclease, C-terminal subdomain"/>
    <property type="match status" value="1"/>
</dbReference>
<feature type="domain" description="XPG-I" evidence="12">
    <location>
        <begin position="139"/>
        <end position="216"/>
    </location>
</feature>
<evidence type="ECO:0000256" key="9">
    <source>
        <dbReference type="ARBA" id="ARBA00023242"/>
    </source>
</evidence>
<keyword evidence="4" id="KW-0255">Endonuclease</keyword>
<dbReference type="Pfam" id="PF00752">
    <property type="entry name" value="XPG_N"/>
    <property type="match status" value="1"/>
</dbReference>
<reference evidence="15" key="2">
    <citation type="submission" date="2018-07" db="EMBL/GenBank/DDBJ databases">
        <authorList>
            <person name="Quirk P.G."/>
            <person name="Krulwich T.A."/>
        </authorList>
    </citation>
    <scope>NUCLEOTIDE SEQUENCE</scope>
</reference>
<dbReference type="VEuPathDB" id="VectorBase:CSON004440"/>
<comment type="similarity">
    <text evidence="10">Belongs to the XPG/RAD2 endonuclease family. GEN subfamily.</text>
</comment>
<organism evidence="15">
    <name type="scientific">Culicoides sonorensis</name>
    <name type="common">Biting midge</name>
    <dbReference type="NCBI Taxonomy" id="179676"/>
    <lineage>
        <taxon>Eukaryota</taxon>
        <taxon>Metazoa</taxon>
        <taxon>Ecdysozoa</taxon>
        <taxon>Arthropoda</taxon>
        <taxon>Hexapoda</taxon>
        <taxon>Insecta</taxon>
        <taxon>Pterygota</taxon>
        <taxon>Neoptera</taxon>
        <taxon>Endopterygota</taxon>
        <taxon>Diptera</taxon>
        <taxon>Nematocera</taxon>
        <taxon>Chironomoidea</taxon>
        <taxon>Ceratopogonidae</taxon>
        <taxon>Ceratopogoninae</taxon>
        <taxon>Culicoides</taxon>
        <taxon>Monoculicoides</taxon>
    </lineage>
</organism>
<keyword evidence="3" id="KW-0479">Metal-binding</keyword>
<evidence type="ECO:0000256" key="7">
    <source>
        <dbReference type="ARBA" id="ARBA00022842"/>
    </source>
</evidence>
<evidence type="ECO:0000313" key="14">
    <source>
        <dbReference type="EMBL" id="SSX12625.1"/>
    </source>
</evidence>
<dbReference type="PRINTS" id="PR00853">
    <property type="entry name" value="XPGRADSUPER"/>
</dbReference>
<dbReference type="Gene3D" id="1.10.150.20">
    <property type="entry name" value="5' to 3' exonuclease, C-terminal subdomain"/>
    <property type="match status" value="1"/>
</dbReference>
<evidence type="ECO:0000259" key="12">
    <source>
        <dbReference type="SMART" id="SM00484"/>
    </source>
</evidence>
<dbReference type="InterPro" id="IPR041012">
    <property type="entry name" value="GEN_chromo"/>
</dbReference>
<dbReference type="GO" id="GO:0000400">
    <property type="term" value="F:four-way junction DNA binding"/>
    <property type="evidence" value="ECO:0007669"/>
    <property type="project" value="UniProtKB-ARBA"/>
</dbReference>
<dbReference type="PANTHER" id="PTHR11081">
    <property type="entry name" value="FLAP ENDONUCLEASE FAMILY MEMBER"/>
    <property type="match status" value="1"/>
</dbReference>
<evidence type="ECO:0000256" key="10">
    <source>
        <dbReference type="ARBA" id="ARBA00038112"/>
    </source>
</evidence>
<proteinExistence type="inferred from homology"/>
<dbReference type="GO" id="GO:0006281">
    <property type="term" value="P:DNA repair"/>
    <property type="evidence" value="ECO:0007669"/>
    <property type="project" value="UniProtKB-KW"/>
</dbReference>
<dbReference type="FunFam" id="1.10.150.20:FF:000030">
    <property type="entry name" value="Flap endonuclease GEN-like 1"/>
    <property type="match status" value="1"/>
</dbReference>
<dbReference type="EMBL" id="UFQT01001876">
    <property type="protein sequence ID" value="SSX32068.1"/>
    <property type="molecule type" value="Genomic_DNA"/>
</dbReference>
<evidence type="ECO:0000256" key="4">
    <source>
        <dbReference type="ARBA" id="ARBA00022759"/>
    </source>
</evidence>
<dbReference type="Gene3D" id="3.40.50.1010">
    <property type="entry name" value="5'-nuclease"/>
    <property type="match status" value="1"/>
</dbReference>
<dbReference type="PANTHER" id="PTHR11081:SF70">
    <property type="entry name" value="FLAP ENDONUCLEASE GEN HOMOLOG 1"/>
    <property type="match status" value="1"/>
</dbReference>
<evidence type="ECO:0000256" key="3">
    <source>
        <dbReference type="ARBA" id="ARBA00022723"/>
    </source>
</evidence>
<keyword evidence="7" id="KW-0460">Magnesium</keyword>
<keyword evidence="9" id="KW-0539">Nucleus</keyword>
<dbReference type="InterPro" id="IPR036279">
    <property type="entry name" value="5-3_exonuclease_C_sf"/>
</dbReference>
<evidence type="ECO:0000256" key="11">
    <source>
        <dbReference type="SAM" id="MobiDB-lite"/>
    </source>
</evidence>
<evidence type="ECO:0000313" key="15">
    <source>
        <dbReference type="EMBL" id="SSX32068.1"/>
    </source>
</evidence>
<reference evidence="14" key="1">
    <citation type="submission" date="2018-04" db="EMBL/GenBank/DDBJ databases">
        <authorList>
            <person name="Go L.Y."/>
            <person name="Mitchell J.A."/>
        </authorList>
    </citation>
    <scope>NUCLEOTIDE SEQUENCE</scope>
    <source>
        <tissue evidence="14">Whole organism</tissue>
    </source>
</reference>
<gene>
    <name evidence="15" type="primary">CSON004440</name>
</gene>
<dbReference type="InterPro" id="IPR006085">
    <property type="entry name" value="XPG_DNA_repair_N"/>
</dbReference>
<dbReference type="CDD" id="cd09869">
    <property type="entry name" value="PIN_GEN1"/>
    <property type="match status" value="1"/>
</dbReference>
<dbReference type="GO" id="GO:0046872">
    <property type="term" value="F:metal ion binding"/>
    <property type="evidence" value="ECO:0007669"/>
    <property type="project" value="UniProtKB-KW"/>
</dbReference>
<dbReference type="GO" id="GO:0008821">
    <property type="term" value="F:crossover junction DNA endonuclease activity"/>
    <property type="evidence" value="ECO:0007669"/>
    <property type="project" value="UniProtKB-ARBA"/>
</dbReference>
<dbReference type="AlphaFoldDB" id="A0A336N1C0"/>
<dbReference type="SUPFAM" id="SSF88723">
    <property type="entry name" value="PIN domain-like"/>
    <property type="match status" value="1"/>
</dbReference>
<evidence type="ECO:0000256" key="1">
    <source>
        <dbReference type="ARBA" id="ARBA00001946"/>
    </source>
</evidence>
<dbReference type="InterPro" id="IPR006086">
    <property type="entry name" value="XPG-I_dom"/>
</dbReference>
<evidence type="ECO:0000259" key="13">
    <source>
        <dbReference type="SMART" id="SM00485"/>
    </source>
</evidence>
<evidence type="ECO:0000256" key="6">
    <source>
        <dbReference type="ARBA" id="ARBA00022801"/>
    </source>
</evidence>
<comment type="cofactor">
    <cofactor evidence="1">
        <name>Mg(2+)</name>
        <dbReference type="ChEBI" id="CHEBI:18420"/>
    </cofactor>
</comment>
<keyword evidence="5" id="KW-0227">DNA damage</keyword>
<dbReference type="EMBL" id="UFQS01001876">
    <property type="protein sequence ID" value="SSX12625.1"/>
    <property type="molecule type" value="Genomic_DNA"/>
</dbReference>
<protein>
    <submittedName>
        <fullName evidence="15">CSON004440 protein</fullName>
    </submittedName>
</protein>
<dbReference type="SMART" id="SM00484">
    <property type="entry name" value="XPGI"/>
    <property type="match status" value="1"/>
</dbReference>
<feature type="region of interest" description="Disordered" evidence="11">
    <location>
        <begin position="97"/>
        <end position="121"/>
    </location>
</feature>
<dbReference type="Pfam" id="PF18704">
    <property type="entry name" value="Chromo_2"/>
    <property type="match status" value="1"/>
</dbReference>
<evidence type="ECO:0000256" key="2">
    <source>
        <dbReference type="ARBA" id="ARBA00022722"/>
    </source>
</evidence>
<accession>A0A336N1C0</accession>
<dbReference type="GO" id="GO:0017108">
    <property type="term" value="F:5'-flap endonuclease activity"/>
    <property type="evidence" value="ECO:0007669"/>
    <property type="project" value="UniProtKB-ARBA"/>
</dbReference>
<dbReference type="SMART" id="SM00485">
    <property type="entry name" value="XPGN"/>
    <property type="match status" value="1"/>
</dbReference>
<dbReference type="InterPro" id="IPR029060">
    <property type="entry name" value="PIN-like_dom_sf"/>
</dbReference>
<dbReference type="InterPro" id="IPR006084">
    <property type="entry name" value="XPG/Rad2"/>
</dbReference>
<keyword evidence="2" id="KW-0540">Nuclease</keyword>
<keyword evidence="6" id="KW-0378">Hydrolase</keyword>
<name>A0A336N1C0_CULSO</name>